<dbReference type="Proteomes" id="UP001139125">
    <property type="component" value="Unassembled WGS sequence"/>
</dbReference>
<evidence type="ECO:0000256" key="7">
    <source>
        <dbReference type="ARBA" id="ARBA00023004"/>
    </source>
</evidence>
<evidence type="ECO:0000256" key="13">
    <source>
        <dbReference type="RuleBase" id="RU003357"/>
    </source>
</evidence>
<evidence type="ECO:0000313" key="18">
    <source>
        <dbReference type="Proteomes" id="UP001139125"/>
    </source>
</evidence>
<feature type="domain" description="TonB-dependent receptor-like beta-barrel" evidence="15">
    <location>
        <begin position="181"/>
        <end position="658"/>
    </location>
</feature>
<dbReference type="InterPro" id="IPR037066">
    <property type="entry name" value="Plug_dom_sf"/>
</dbReference>
<feature type="domain" description="TonB-dependent receptor plug" evidence="16">
    <location>
        <begin position="48"/>
        <end position="156"/>
    </location>
</feature>
<accession>A0A9X2RCE6</accession>
<dbReference type="GO" id="GO:0009279">
    <property type="term" value="C:cell outer membrane"/>
    <property type="evidence" value="ECO:0007669"/>
    <property type="project" value="UniProtKB-SubCell"/>
</dbReference>
<dbReference type="Pfam" id="PF00593">
    <property type="entry name" value="TonB_dep_Rec_b-barrel"/>
    <property type="match status" value="1"/>
</dbReference>
<evidence type="ECO:0000256" key="9">
    <source>
        <dbReference type="ARBA" id="ARBA00023077"/>
    </source>
</evidence>
<evidence type="ECO:0000256" key="14">
    <source>
        <dbReference type="SAM" id="SignalP"/>
    </source>
</evidence>
<keyword evidence="4" id="KW-0410">Iron transport</keyword>
<dbReference type="Gene3D" id="2.170.130.10">
    <property type="entry name" value="TonB-dependent receptor, plug domain"/>
    <property type="match status" value="1"/>
</dbReference>
<keyword evidence="3 12" id="KW-1134">Transmembrane beta strand</keyword>
<evidence type="ECO:0000259" key="16">
    <source>
        <dbReference type="Pfam" id="PF07715"/>
    </source>
</evidence>
<evidence type="ECO:0000259" key="15">
    <source>
        <dbReference type="Pfam" id="PF00593"/>
    </source>
</evidence>
<dbReference type="Pfam" id="PF07715">
    <property type="entry name" value="Plug"/>
    <property type="match status" value="1"/>
</dbReference>
<keyword evidence="6 14" id="KW-0732">Signal</keyword>
<feature type="signal peptide" evidence="14">
    <location>
        <begin position="1"/>
        <end position="23"/>
    </location>
</feature>
<name>A0A9X2RCE6_9BACT</name>
<evidence type="ECO:0000313" key="17">
    <source>
        <dbReference type="EMBL" id="MCP9290815.1"/>
    </source>
</evidence>
<keyword evidence="17" id="KW-0675">Receptor</keyword>
<evidence type="ECO:0000256" key="11">
    <source>
        <dbReference type="ARBA" id="ARBA00023237"/>
    </source>
</evidence>
<evidence type="ECO:0000256" key="3">
    <source>
        <dbReference type="ARBA" id="ARBA00022452"/>
    </source>
</evidence>
<keyword evidence="7" id="KW-0408">Iron</keyword>
<keyword evidence="18" id="KW-1185">Reference proteome</keyword>
<keyword evidence="10 12" id="KW-0472">Membrane</keyword>
<dbReference type="PROSITE" id="PS52016">
    <property type="entry name" value="TONB_DEPENDENT_REC_3"/>
    <property type="match status" value="1"/>
</dbReference>
<keyword evidence="2 12" id="KW-0813">Transport</keyword>
<evidence type="ECO:0000256" key="10">
    <source>
        <dbReference type="ARBA" id="ARBA00023136"/>
    </source>
</evidence>
<comment type="similarity">
    <text evidence="12 13">Belongs to the TonB-dependent receptor family.</text>
</comment>
<dbReference type="AlphaFoldDB" id="A0A9X2RCE6"/>
<organism evidence="17 18">
    <name type="scientific">Gracilimonas sediminicola</name>
    <dbReference type="NCBI Taxonomy" id="2952158"/>
    <lineage>
        <taxon>Bacteria</taxon>
        <taxon>Pseudomonadati</taxon>
        <taxon>Balneolota</taxon>
        <taxon>Balneolia</taxon>
        <taxon>Balneolales</taxon>
        <taxon>Balneolaceae</taxon>
        <taxon>Gracilimonas</taxon>
    </lineage>
</organism>
<evidence type="ECO:0000256" key="4">
    <source>
        <dbReference type="ARBA" id="ARBA00022496"/>
    </source>
</evidence>
<dbReference type="GO" id="GO:0015344">
    <property type="term" value="F:siderophore uptake transmembrane transporter activity"/>
    <property type="evidence" value="ECO:0007669"/>
    <property type="project" value="TreeGrafter"/>
</dbReference>
<dbReference type="InterPro" id="IPR000531">
    <property type="entry name" value="Beta-barrel_TonB"/>
</dbReference>
<sequence>MHIKSSAVLLLSLISSFPSQLYARQDLDTLKADLGDIVVVGYEGNRSLMETPGAITNVKPELIGGFDEGSLLYGLNTVPGVRIEQRAPGSYRVAIRGSSLRAPFGVRNVKVYWNGIPFTEPSGSTFLNLLDVINMQEVEVIKGPAGSIYGAGNGGALLLESRQSNQNEVGAGLMLGSYGLQRYTAYAQNQFDEGSLRFNYSNQHADGYRDQTFFNRQTAELSGRFQLNDRQIIKTSFLYSDLNYGIPGGLTLEQYQNDPSQARPGNPFVLGSVESNASIDQQSFLAGISHDVQITDDISNLTNVYGTFSAFENPFNLDYKKDSRKSGGGRTRFYFDTDIGEVRTRFTVGGEFQAANYAARNFENDTSKVGALNFDDEIKIESSLLFFNTEMDLPADFYLTAGLSYNRLEYSLNRLVSNLPGDTTGLARKTFDPEIIPRIGLLKKFSPALSLHGSISYGFSPPTIEEFRTNEGSIALDLEAEQGTNFEVGARGTVVSARFTYDVTAFYFKLEETIVQQQSDRNSTVIFRNAGATDQYGVELAANWQMIRNPAAFLQQLDWSLSYTYHDFEFVNYVKDGNDYSGNKLTGVAPHTVVSAITAGTEPGFYGNLSYNFTDEIPLNDANSVYSNPYHLVQTKVGFKKELIDNWTFDFFVGIDNLLDEKYSLGNDLNAFGERYYQPAAPRNWFGGVKVNVEF</sequence>
<dbReference type="RefSeq" id="WP_255133230.1">
    <property type="nucleotide sequence ID" value="NZ_JANDBC010000001.1"/>
</dbReference>
<reference evidence="17" key="1">
    <citation type="submission" date="2022-06" db="EMBL/GenBank/DDBJ databases">
        <title>Gracilimonas sp. CAU 1638 isolated from sea sediment.</title>
        <authorList>
            <person name="Kim W."/>
        </authorList>
    </citation>
    <scope>NUCLEOTIDE SEQUENCE</scope>
    <source>
        <strain evidence="17">CAU 1638</strain>
    </source>
</reference>
<dbReference type="EMBL" id="JANDBC010000001">
    <property type="protein sequence ID" value="MCP9290815.1"/>
    <property type="molecule type" value="Genomic_DNA"/>
</dbReference>
<dbReference type="InterPro" id="IPR012910">
    <property type="entry name" value="Plug_dom"/>
</dbReference>
<keyword evidence="8" id="KW-0406">Ion transport</keyword>
<evidence type="ECO:0000256" key="8">
    <source>
        <dbReference type="ARBA" id="ARBA00023065"/>
    </source>
</evidence>
<dbReference type="InterPro" id="IPR039426">
    <property type="entry name" value="TonB-dep_rcpt-like"/>
</dbReference>
<keyword evidence="9 13" id="KW-0798">TonB box</keyword>
<keyword evidence="5 12" id="KW-0812">Transmembrane</keyword>
<evidence type="ECO:0000256" key="6">
    <source>
        <dbReference type="ARBA" id="ARBA00022729"/>
    </source>
</evidence>
<feature type="chain" id="PRO_5040849099" evidence="14">
    <location>
        <begin position="24"/>
        <end position="695"/>
    </location>
</feature>
<dbReference type="PANTHER" id="PTHR32552">
    <property type="entry name" value="FERRICHROME IRON RECEPTOR-RELATED"/>
    <property type="match status" value="1"/>
</dbReference>
<comment type="caution">
    <text evidence="17">The sequence shown here is derived from an EMBL/GenBank/DDBJ whole genome shotgun (WGS) entry which is preliminary data.</text>
</comment>
<dbReference type="SUPFAM" id="SSF56935">
    <property type="entry name" value="Porins"/>
    <property type="match status" value="1"/>
</dbReference>
<dbReference type="InterPro" id="IPR036942">
    <property type="entry name" value="Beta-barrel_TonB_sf"/>
</dbReference>
<evidence type="ECO:0000256" key="2">
    <source>
        <dbReference type="ARBA" id="ARBA00022448"/>
    </source>
</evidence>
<evidence type="ECO:0000256" key="1">
    <source>
        <dbReference type="ARBA" id="ARBA00004571"/>
    </source>
</evidence>
<evidence type="ECO:0000256" key="12">
    <source>
        <dbReference type="PROSITE-ProRule" id="PRU01360"/>
    </source>
</evidence>
<dbReference type="PANTHER" id="PTHR32552:SF68">
    <property type="entry name" value="FERRICHROME OUTER MEMBRANE TRANSPORTER_PHAGE RECEPTOR"/>
    <property type="match status" value="1"/>
</dbReference>
<dbReference type="Gene3D" id="2.40.170.20">
    <property type="entry name" value="TonB-dependent receptor, beta-barrel domain"/>
    <property type="match status" value="1"/>
</dbReference>
<protein>
    <submittedName>
        <fullName evidence="17">TonB-dependent receptor plug domain-containing protein</fullName>
    </submittedName>
</protein>
<comment type="subcellular location">
    <subcellularLocation>
        <location evidence="1 12">Cell outer membrane</location>
        <topology evidence="1 12">Multi-pass membrane protein</topology>
    </subcellularLocation>
</comment>
<proteinExistence type="inferred from homology"/>
<evidence type="ECO:0000256" key="5">
    <source>
        <dbReference type="ARBA" id="ARBA00022692"/>
    </source>
</evidence>
<gene>
    <name evidence="17" type="ORF">NM125_04345</name>
</gene>
<keyword evidence="11 12" id="KW-0998">Cell outer membrane</keyword>